<evidence type="ECO:0000313" key="6">
    <source>
        <dbReference type="EMBL" id="MBN8234418.1"/>
    </source>
</evidence>
<dbReference type="PIRSF" id="PIRSF000446">
    <property type="entry name" value="Mct"/>
    <property type="match status" value="1"/>
</dbReference>
<proteinExistence type="inferred from homology"/>
<dbReference type="SMART" id="SM00827">
    <property type="entry name" value="PKS_AT"/>
    <property type="match status" value="1"/>
</dbReference>
<evidence type="ECO:0000259" key="5">
    <source>
        <dbReference type="SMART" id="SM00827"/>
    </source>
</evidence>
<protein>
    <recommendedName>
        <fullName evidence="4">Malonyl CoA-acyl carrier protein transacylase</fullName>
        <ecNumber evidence="4">2.3.1.39</ecNumber>
    </recommendedName>
</protein>
<dbReference type="InterPro" id="IPR050858">
    <property type="entry name" value="Mal-CoA-ACP_Trans/PKS_FabD"/>
</dbReference>
<feature type="domain" description="Malonyl-CoA:ACP transacylase (MAT)" evidence="5">
    <location>
        <begin position="7"/>
        <end position="301"/>
    </location>
</feature>
<dbReference type="Gene3D" id="3.30.70.250">
    <property type="entry name" value="Malonyl-CoA ACP transacylase, ACP-binding"/>
    <property type="match status" value="1"/>
</dbReference>
<dbReference type="InterPro" id="IPR001227">
    <property type="entry name" value="Ac_transferase_dom_sf"/>
</dbReference>
<dbReference type="SUPFAM" id="SSF52151">
    <property type="entry name" value="FabD/lysophospholipase-like"/>
    <property type="match status" value="1"/>
</dbReference>
<dbReference type="Proteomes" id="UP000663970">
    <property type="component" value="Unassembled WGS sequence"/>
</dbReference>
<evidence type="ECO:0000256" key="1">
    <source>
        <dbReference type="ARBA" id="ARBA00022679"/>
    </source>
</evidence>
<reference evidence="6 7" key="1">
    <citation type="submission" date="2020-12" db="EMBL/GenBank/DDBJ databases">
        <title>Oil enriched cultivation method for isolating marine PHA-producing bacteria.</title>
        <authorList>
            <person name="Zheng W."/>
            <person name="Yu S."/>
            <person name="Huang Y."/>
        </authorList>
    </citation>
    <scope>NUCLEOTIDE SEQUENCE [LARGE SCALE GENOMIC DNA]</scope>
    <source>
        <strain evidence="6 7">SY-2-6</strain>
    </source>
</reference>
<evidence type="ECO:0000256" key="2">
    <source>
        <dbReference type="ARBA" id="ARBA00023315"/>
    </source>
</evidence>
<sequence>MKKIAVVFPGQGSQEVGMGRAMYEAYPSVKELFDRADEGLGYSLTSLMFEGPAEELTKTENAQPALLLNSIAIQQVLTEEGITPDMTAGHSLGEYSALTAAGALDPLEAVQLVHIRGKLMEEAYPTGKGTMAAVLGLSQEEIEDVLTGFDGGKAVDLANINCPGQIVISGTKEGVEEASGQLKEKGAKRVLPLNVSGPFHSRLMEPASEEFAGHLDARTIRDASIPVYANVSAEAVTEAETIERLLVEQLYSPVRFQQILEAFVEEEVDAIVEVGQGKVLSGLVRKVQRRMKTFSVQDPDSLKDFVKWYKEEA</sequence>
<dbReference type="InterPro" id="IPR024925">
    <property type="entry name" value="Malonyl_CoA-ACP_transAc"/>
</dbReference>
<dbReference type="InterPro" id="IPR004410">
    <property type="entry name" value="Malonyl_CoA-ACP_transAc_FabD"/>
</dbReference>
<name>A0ABS3DSU4_9BACI</name>
<dbReference type="GO" id="GO:0004314">
    <property type="term" value="F:[acyl-carrier-protein] S-malonyltransferase activity"/>
    <property type="evidence" value="ECO:0007669"/>
    <property type="project" value="UniProtKB-EC"/>
</dbReference>
<keyword evidence="7" id="KW-1185">Reference proteome</keyword>
<comment type="catalytic activity">
    <reaction evidence="3 4">
        <text>holo-[ACP] + malonyl-CoA = malonyl-[ACP] + CoA</text>
        <dbReference type="Rhea" id="RHEA:41792"/>
        <dbReference type="Rhea" id="RHEA-COMP:9623"/>
        <dbReference type="Rhea" id="RHEA-COMP:9685"/>
        <dbReference type="ChEBI" id="CHEBI:57287"/>
        <dbReference type="ChEBI" id="CHEBI:57384"/>
        <dbReference type="ChEBI" id="CHEBI:64479"/>
        <dbReference type="ChEBI" id="CHEBI:78449"/>
        <dbReference type="EC" id="2.3.1.39"/>
    </reaction>
</comment>
<accession>A0ABS3DSU4</accession>
<dbReference type="InterPro" id="IPR016036">
    <property type="entry name" value="Malonyl_transacylase_ACP-bd"/>
</dbReference>
<dbReference type="SUPFAM" id="SSF55048">
    <property type="entry name" value="Probable ACP-binding domain of malonyl-CoA ACP transacylase"/>
    <property type="match status" value="1"/>
</dbReference>
<gene>
    <name evidence="6" type="primary">fabD</name>
    <name evidence="6" type="ORF">JF544_04120</name>
</gene>
<comment type="similarity">
    <text evidence="4">Belongs to the fabD family.</text>
</comment>
<dbReference type="InterPro" id="IPR014043">
    <property type="entry name" value="Acyl_transferase_dom"/>
</dbReference>
<dbReference type="EMBL" id="JAEKJY010000001">
    <property type="protein sequence ID" value="MBN8234418.1"/>
    <property type="molecule type" value="Genomic_DNA"/>
</dbReference>
<dbReference type="Gene3D" id="3.40.366.10">
    <property type="entry name" value="Malonyl-Coenzyme A Acyl Carrier Protein, domain 2"/>
    <property type="match status" value="1"/>
</dbReference>
<dbReference type="PANTHER" id="PTHR42681">
    <property type="entry name" value="MALONYL-COA-ACYL CARRIER PROTEIN TRANSACYLASE, MITOCHONDRIAL"/>
    <property type="match status" value="1"/>
</dbReference>
<dbReference type="RefSeq" id="WP_206932544.1">
    <property type="nucleotide sequence ID" value="NZ_JAEKJY010000001.1"/>
</dbReference>
<keyword evidence="2 4" id="KW-0012">Acyltransferase</keyword>
<dbReference type="Pfam" id="PF00698">
    <property type="entry name" value="Acyl_transf_1"/>
    <property type="match status" value="1"/>
</dbReference>
<evidence type="ECO:0000313" key="7">
    <source>
        <dbReference type="Proteomes" id="UP000663970"/>
    </source>
</evidence>
<comment type="caution">
    <text evidence="6">The sequence shown here is derived from an EMBL/GenBank/DDBJ whole genome shotgun (WGS) entry which is preliminary data.</text>
</comment>
<dbReference type="PANTHER" id="PTHR42681:SF1">
    <property type="entry name" value="MALONYL-COA-ACYL CARRIER PROTEIN TRANSACYLASE, MITOCHONDRIAL"/>
    <property type="match status" value="1"/>
</dbReference>
<evidence type="ECO:0000256" key="3">
    <source>
        <dbReference type="ARBA" id="ARBA00048462"/>
    </source>
</evidence>
<organism evidence="6 7">
    <name type="scientific">Halobacillus kuroshimensis</name>
    <dbReference type="NCBI Taxonomy" id="302481"/>
    <lineage>
        <taxon>Bacteria</taxon>
        <taxon>Bacillati</taxon>
        <taxon>Bacillota</taxon>
        <taxon>Bacilli</taxon>
        <taxon>Bacillales</taxon>
        <taxon>Bacillaceae</taxon>
        <taxon>Halobacillus</taxon>
    </lineage>
</organism>
<evidence type="ECO:0000256" key="4">
    <source>
        <dbReference type="PIRNR" id="PIRNR000446"/>
    </source>
</evidence>
<dbReference type="InterPro" id="IPR016035">
    <property type="entry name" value="Acyl_Trfase/lysoPLipase"/>
</dbReference>
<dbReference type="NCBIfam" id="TIGR00128">
    <property type="entry name" value="fabD"/>
    <property type="match status" value="1"/>
</dbReference>
<dbReference type="EC" id="2.3.1.39" evidence="4"/>
<keyword evidence="1 4" id="KW-0808">Transferase</keyword>